<evidence type="ECO:0000259" key="9">
    <source>
        <dbReference type="Pfam" id="PF02747"/>
    </source>
</evidence>
<evidence type="ECO:0000313" key="10">
    <source>
        <dbReference type="EMBL" id="CDW77107.1"/>
    </source>
</evidence>
<sequence>MFEATLKEAATLKKIIDAIKDLVTDVNIDATPQGLSLQAMDSSHVALVSLTLGQQGFEKYRADRAMTLGISITNLAKVLKLASNEDKLSMKADEDGQHLQICFSNSKQEKQTQFNLNLITLDSEHLGIPETNYSSEITMNSFDFQKLCKELHQLSETVTIEASIEYVQFSIEGEVGSGVIKISTNDSSNEKDTKQDKVTLSFALRYLNMFNKASSLCNYVKLMLACDTPLVVEYEIENMGSLKYYLAPKINENE</sequence>
<dbReference type="HAMAP" id="MF_00317">
    <property type="entry name" value="DNApol_clamp_arch"/>
    <property type="match status" value="1"/>
</dbReference>
<organism evidence="10 11">
    <name type="scientific">Stylonychia lemnae</name>
    <name type="common">Ciliate</name>
    <dbReference type="NCBI Taxonomy" id="5949"/>
    <lineage>
        <taxon>Eukaryota</taxon>
        <taxon>Sar</taxon>
        <taxon>Alveolata</taxon>
        <taxon>Ciliophora</taxon>
        <taxon>Intramacronucleata</taxon>
        <taxon>Spirotrichea</taxon>
        <taxon>Stichotrichia</taxon>
        <taxon>Sporadotrichida</taxon>
        <taxon>Oxytrichidae</taxon>
        <taxon>Stylonychinae</taxon>
        <taxon>Stylonychia</taxon>
    </lineage>
</organism>
<dbReference type="InterPro" id="IPR022649">
    <property type="entry name" value="Pr_cel_nuc_antig_C"/>
</dbReference>
<dbReference type="OrthoDB" id="534348at2759"/>
<dbReference type="Gene3D" id="3.10.150.10">
    <property type="entry name" value="DNA Polymerase III, subunit A, domain 2"/>
    <property type="match status" value="2"/>
</dbReference>
<evidence type="ECO:0000256" key="3">
    <source>
        <dbReference type="ARBA" id="ARBA00022705"/>
    </source>
</evidence>
<dbReference type="Proteomes" id="UP000039865">
    <property type="component" value="Unassembled WGS sequence"/>
</dbReference>
<evidence type="ECO:0000256" key="7">
    <source>
        <dbReference type="RuleBase" id="RU003671"/>
    </source>
</evidence>
<dbReference type="InParanoid" id="A0A078A4L3"/>
<dbReference type="InterPro" id="IPR000730">
    <property type="entry name" value="Pr_cel_nuc_antig"/>
</dbReference>
<reference evidence="10 11" key="1">
    <citation type="submission" date="2014-06" db="EMBL/GenBank/DDBJ databases">
        <authorList>
            <person name="Swart Estienne"/>
        </authorList>
    </citation>
    <scope>NUCLEOTIDE SEQUENCE [LARGE SCALE GENOMIC DNA]</scope>
    <source>
        <strain evidence="10 11">130c</strain>
    </source>
</reference>
<keyword evidence="5 6" id="KW-0539">Nucleus</keyword>
<protein>
    <recommendedName>
        <fullName evidence="6">DNA sliding clamp PCNA</fullName>
    </recommendedName>
</protein>
<name>A0A078A4L3_STYLE</name>
<dbReference type="GO" id="GO:0006298">
    <property type="term" value="P:mismatch repair"/>
    <property type="evidence" value="ECO:0007669"/>
    <property type="project" value="TreeGrafter"/>
</dbReference>
<dbReference type="InterPro" id="IPR022659">
    <property type="entry name" value="Pr_cel_nuc_antig_CS"/>
</dbReference>
<keyword evidence="4 7" id="KW-0238">DNA-binding</keyword>
<dbReference type="GO" id="GO:0019985">
    <property type="term" value="P:translesion synthesis"/>
    <property type="evidence" value="ECO:0007669"/>
    <property type="project" value="TreeGrafter"/>
</dbReference>
<keyword evidence="3 7" id="KW-0235">DNA replication</keyword>
<dbReference type="GO" id="GO:0003677">
    <property type="term" value="F:DNA binding"/>
    <property type="evidence" value="ECO:0007669"/>
    <property type="project" value="UniProtKB-KW"/>
</dbReference>
<dbReference type="GO" id="GO:0006275">
    <property type="term" value="P:regulation of DNA replication"/>
    <property type="evidence" value="ECO:0007669"/>
    <property type="project" value="InterPro"/>
</dbReference>
<dbReference type="GO" id="GO:0006272">
    <property type="term" value="P:leading strand elongation"/>
    <property type="evidence" value="ECO:0007669"/>
    <property type="project" value="TreeGrafter"/>
</dbReference>
<dbReference type="PROSITE" id="PS01251">
    <property type="entry name" value="PCNA_1"/>
    <property type="match status" value="1"/>
</dbReference>
<accession>A0A078A4L3</accession>
<proteinExistence type="inferred from homology"/>
<dbReference type="OMA" id="KERTADY"/>
<dbReference type="GO" id="GO:0030337">
    <property type="term" value="F:DNA polymerase processivity factor activity"/>
    <property type="evidence" value="ECO:0007669"/>
    <property type="project" value="InterPro"/>
</dbReference>
<evidence type="ECO:0000313" key="11">
    <source>
        <dbReference type="Proteomes" id="UP000039865"/>
    </source>
</evidence>
<dbReference type="SUPFAM" id="SSF55979">
    <property type="entry name" value="DNA clamp"/>
    <property type="match status" value="2"/>
</dbReference>
<evidence type="ECO:0000256" key="4">
    <source>
        <dbReference type="ARBA" id="ARBA00023125"/>
    </source>
</evidence>
<dbReference type="EMBL" id="CCKQ01005846">
    <property type="protein sequence ID" value="CDW77107.1"/>
    <property type="molecule type" value="Genomic_DNA"/>
</dbReference>
<gene>
    <name evidence="10" type="primary">Contig2673.g2867</name>
    <name evidence="10" type="ORF">STYLEM_6076</name>
</gene>
<keyword evidence="11" id="KW-1185">Reference proteome</keyword>
<dbReference type="PANTHER" id="PTHR11352:SF0">
    <property type="entry name" value="PROLIFERATING CELL NUCLEAR ANTIGEN"/>
    <property type="match status" value="1"/>
</dbReference>
<dbReference type="NCBIfam" id="TIGR00590">
    <property type="entry name" value="pcna"/>
    <property type="match status" value="1"/>
</dbReference>
<comment type="subcellular location">
    <subcellularLocation>
        <location evidence="1 6">Nucleus</location>
    </subcellularLocation>
</comment>
<evidence type="ECO:0000259" key="8">
    <source>
        <dbReference type="Pfam" id="PF00705"/>
    </source>
</evidence>
<dbReference type="FunFam" id="3.70.10.10:FF:000001">
    <property type="entry name" value="Proliferating cell nuclear antigen"/>
    <property type="match status" value="1"/>
</dbReference>
<dbReference type="PRINTS" id="PR00339">
    <property type="entry name" value="PCNACYCLIN"/>
</dbReference>
<evidence type="ECO:0000256" key="2">
    <source>
        <dbReference type="ARBA" id="ARBA00010462"/>
    </source>
</evidence>
<feature type="domain" description="Proliferating cell nuclear antigen PCNA N-terminal" evidence="8">
    <location>
        <begin position="1"/>
        <end position="124"/>
    </location>
</feature>
<comment type="similarity">
    <text evidence="2 7">Belongs to the PCNA family.</text>
</comment>
<dbReference type="CDD" id="cd00577">
    <property type="entry name" value="PCNA"/>
    <property type="match status" value="1"/>
</dbReference>
<dbReference type="AlphaFoldDB" id="A0A078A4L3"/>
<feature type="domain" description="Proliferating cell nuclear antigen PCNA C-terminal" evidence="9">
    <location>
        <begin position="127"/>
        <end position="249"/>
    </location>
</feature>
<evidence type="ECO:0000256" key="1">
    <source>
        <dbReference type="ARBA" id="ARBA00004123"/>
    </source>
</evidence>
<dbReference type="InterPro" id="IPR046938">
    <property type="entry name" value="DNA_clamp_sf"/>
</dbReference>
<comment type="function">
    <text evidence="6">This protein is an auxiliary protein of DNA polymerase delta and is involved in the control of eukaryotic DNA replication by increasing the polymerase's processivity during elongation of the leading strand.</text>
</comment>
<evidence type="ECO:0000256" key="5">
    <source>
        <dbReference type="ARBA" id="ARBA00023242"/>
    </source>
</evidence>
<dbReference type="GO" id="GO:0043626">
    <property type="term" value="C:PCNA complex"/>
    <property type="evidence" value="ECO:0007669"/>
    <property type="project" value="TreeGrafter"/>
</dbReference>
<dbReference type="PANTHER" id="PTHR11352">
    <property type="entry name" value="PROLIFERATING CELL NUCLEAR ANTIGEN"/>
    <property type="match status" value="1"/>
</dbReference>
<dbReference type="InterPro" id="IPR022648">
    <property type="entry name" value="Pr_cel_nuc_antig_N"/>
</dbReference>
<dbReference type="Pfam" id="PF00705">
    <property type="entry name" value="PCNA_N"/>
    <property type="match status" value="1"/>
</dbReference>
<dbReference type="Pfam" id="PF02747">
    <property type="entry name" value="PCNA_C"/>
    <property type="match status" value="1"/>
</dbReference>
<dbReference type="FunCoup" id="A0A078A4L3">
    <property type="interactions" value="573"/>
</dbReference>
<evidence type="ECO:0000256" key="6">
    <source>
        <dbReference type="RuleBase" id="RU000641"/>
    </source>
</evidence>